<dbReference type="Gene3D" id="2.20.25.10">
    <property type="match status" value="2"/>
</dbReference>
<evidence type="ECO:0000313" key="14">
    <source>
        <dbReference type="EMBL" id="RNA03800.1"/>
    </source>
</evidence>
<keyword evidence="7" id="KW-0862">Zinc</keyword>
<dbReference type="EC" id="6.1.1.22" evidence="3"/>
<dbReference type="GO" id="GO:0006421">
    <property type="term" value="P:asparaginyl-tRNA aminoacylation"/>
    <property type="evidence" value="ECO:0007669"/>
    <property type="project" value="InterPro"/>
</dbReference>
<evidence type="ECO:0000256" key="8">
    <source>
        <dbReference type="ARBA" id="ARBA00022840"/>
    </source>
</evidence>
<dbReference type="InterPro" id="IPR004522">
    <property type="entry name" value="Asn-tRNA-ligase"/>
</dbReference>
<dbReference type="Gene3D" id="3.30.930.10">
    <property type="entry name" value="Bira Bifunctional Protein, Domain 2"/>
    <property type="match status" value="1"/>
</dbReference>
<dbReference type="InterPro" id="IPR006195">
    <property type="entry name" value="aa-tRNA-synth_II"/>
</dbReference>
<dbReference type="EMBL" id="REGN01008341">
    <property type="protein sequence ID" value="RNA03800.1"/>
    <property type="molecule type" value="Genomic_DNA"/>
</dbReference>
<keyword evidence="10" id="KW-0030">Aminoacyl-tRNA synthetase</keyword>
<dbReference type="PROSITE" id="PS01030">
    <property type="entry name" value="RNA_POL_M_15KD"/>
    <property type="match status" value="1"/>
</dbReference>
<dbReference type="InterPro" id="IPR002312">
    <property type="entry name" value="Asp/Asn-tRNA-synth_IIb"/>
</dbReference>
<evidence type="ECO:0000256" key="9">
    <source>
        <dbReference type="ARBA" id="ARBA00022917"/>
    </source>
</evidence>
<dbReference type="OrthoDB" id="360585at2759"/>
<dbReference type="STRING" id="10195.A0A3M7PXJ4"/>
<dbReference type="SUPFAM" id="SSF55681">
    <property type="entry name" value="Class II aaRS and biotin synthetases"/>
    <property type="match status" value="1"/>
</dbReference>
<evidence type="ECO:0000256" key="4">
    <source>
        <dbReference type="ARBA" id="ARBA00022598"/>
    </source>
</evidence>
<dbReference type="InterPro" id="IPR019761">
    <property type="entry name" value="DNA-dir_RNA_pol-M_15_CS"/>
</dbReference>
<dbReference type="NCBIfam" id="TIGR00457">
    <property type="entry name" value="asnS"/>
    <property type="match status" value="1"/>
</dbReference>
<evidence type="ECO:0000313" key="15">
    <source>
        <dbReference type="Proteomes" id="UP000276133"/>
    </source>
</evidence>
<keyword evidence="15" id="KW-1185">Reference proteome</keyword>
<dbReference type="Pfam" id="PF01336">
    <property type="entry name" value="tRNA_anti-codon"/>
    <property type="match status" value="1"/>
</dbReference>
<comment type="caution">
    <text evidence="14">The sequence shown here is derived from an EMBL/GenBank/DDBJ whole genome shotgun (WGS) entry which is preliminary data.</text>
</comment>
<comment type="similarity">
    <text evidence="1">Belongs to the class-II aminoacyl-tRNA synthetase family.</text>
</comment>
<keyword evidence="12" id="KW-0812">Transmembrane</keyword>
<dbReference type="Pfam" id="PF00152">
    <property type="entry name" value="tRNA-synt_2"/>
    <property type="match status" value="1"/>
</dbReference>
<dbReference type="CDD" id="cd04318">
    <property type="entry name" value="EcAsnRS_like_N"/>
    <property type="match status" value="1"/>
</dbReference>
<keyword evidence="9" id="KW-0648">Protein biosynthesis</keyword>
<dbReference type="GO" id="GO:0005524">
    <property type="term" value="F:ATP binding"/>
    <property type="evidence" value="ECO:0007669"/>
    <property type="project" value="UniProtKB-KW"/>
</dbReference>
<proteinExistence type="inferred from homology"/>
<evidence type="ECO:0000256" key="7">
    <source>
        <dbReference type="ARBA" id="ARBA00022833"/>
    </source>
</evidence>
<dbReference type="Gene3D" id="3.10.450.320">
    <property type="entry name" value="Mitochondrial import inner membrane translocase subunit Tim21"/>
    <property type="match status" value="1"/>
</dbReference>
<dbReference type="PROSITE" id="PS50862">
    <property type="entry name" value="AA_TRNA_LIGASE_II"/>
    <property type="match status" value="1"/>
</dbReference>
<dbReference type="Pfam" id="PF02150">
    <property type="entry name" value="Zn_ribbon_RPB9"/>
    <property type="match status" value="1"/>
</dbReference>
<evidence type="ECO:0000256" key="10">
    <source>
        <dbReference type="ARBA" id="ARBA00023146"/>
    </source>
</evidence>
<dbReference type="InterPro" id="IPR013261">
    <property type="entry name" value="Tim21"/>
</dbReference>
<dbReference type="GO" id="GO:0046872">
    <property type="term" value="F:metal ion binding"/>
    <property type="evidence" value="ECO:0007669"/>
    <property type="project" value="UniProtKB-KW"/>
</dbReference>
<protein>
    <recommendedName>
        <fullName evidence="3">asparagine--tRNA ligase</fullName>
        <ecNumber evidence="3">6.1.1.22</ecNumber>
    </recommendedName>
</protein>
<dbReference type="Proteomes" id="UP000276133">
    <property type="component" value="Unassembled WGS sequence"/>
</dbReference>
<dbReference type="GO" id="GO:0006351">
    <property type="term" value="P:DNA-templated transcription"/>
    <property type="evidence" value="ECO:0007669"/>
    <property type="project" value="InterPro"/>
</dbReference>
<dbReference type="Gene3D" id="2.40.50.140">
    <property type="entry name" value="Nucleic acid-binding proteins"/>
    <property type="match status" value="1"/>
</dbReference>
<dbReference type="GO" id="GO:0004816">
    <property type="term" value="F:asparagine-tRNA ligase activity"/>
    <property type="evidence" value="ECO:0007669"/>
    <property type="project" value="UniProtKB-EC"/>
</dbReference>
<organism evidence="14 15">
    <name type="scientific">Brachionus plicatilis</name>
    <name type="common">Marine rotifer</name>
    <name type="synonym">Brachionus muelleri</name>
    <dbReference type="NCBI Taxonomy" id="10195"/>
    <lineage>
        <taxon>Eukaryota</taxon>
        <taxon>Metazoa</taxon>
        <taxon>Spiralia</taxon>
        <taxon>Gnathifera</taxon>
        <taxon>Rotifera</taxon>
        <taxon>Eurotatoria</taxon>
        <taxon>Monogononta</taxon>
        <taxon>Pseudotrocha</taxon>
        <taxon>Ploima</taxon>
        <taxon>Brachionidae</taxon>
        <taxon>Brachionus</taxon>
    </lineage>
</organism>
<dbReference type="FunFam" id="2.20.25.10:FF:000009">
    <property type="entry name" value="DNA-directed RNA polymerase subunit"/>
    <property type="match status" value="1"/>
</dbReference>
<feature type="domain" description="Aminoacyl-transfer RNA synthetases class-II family profile" evidence="13">
    <location>
        <begin position="607"/>
        <end position="917"/>
    </location>
</feature>
<dbReference type="PANTHER" id="PTHR22594:SF34">
    <property type="entry name" value="ASPARAGINE--TRNA LIGASE, MITOCHONDRIAL-RELATED"/>
    <property type="match status" value="1"/>
</dbReference>
<dbReference type="PRINTS" id="PR01042">
    <property type="entry name" value="TRNASYNTHASP"/>
</dbReference>
<feature type="non-terminal residue" evidence="14">
    <location>
        <position position="917"/>
    </location>
</feature>
<dbReference type="InterPro" id="IPR045864">
    <property type="entry name" value="aa-tRNA-synth_II/BPL/LPL"/>
</dbReference>
<keyword evidence="12" id="KW-0472">Membrane</keyword>
<dbReference type="GO" id="GO:0003676">
    <property type="term" value="F:nucleic acid binding"/>
    <property type="evidence" value="ECO:0007669"/>
    <property type="project" value="InterPro"/>
</dbReference>
<evidence type="ECO:0000256" key="3">
    <source>
        <dbReference type="ARBA" id="ARBA00012816"/>
    </source>
</evidence>
<sequence length="917" mass="105993">MIINLSKKYFVYTYKFQLLNSTNLKLISISWFKKPEDSRLFSTSLVSLQKLKNDGQQKTLVESSFKDSELSTNVTGARRAKQAAQDVGYGMILLGGAGLIIGIFYILFSELFSRESPSGIYSESSKICLKDPKIQDAFGHPIKVHTESGGRRVFQIKHKFFVENGQLFMILNYYLEGPRNKGDVFVKCKKNETTGKFEYEHILVKLEYIHHGERKIIANFMTKKNEKKNNFALFIGALALGSGTYLLINKYVEKNKNSIMDDDPTLNIDLNEVYEKTAVVFLSNPELIEVMGIPIKITSSDEFDQVRSLNLRREGKIVYAFIAYDLQGSINSGQVFCKLKMDMDSQSFKTESILSLPIRFSKMSYDDSYKDTGPGFVGTKFCRECNNMLYPKEKKETRQLFYSCRNCDHEEEAENPCIYVNKIHHEVDELTQIVSDVISDPTLPRTNERTCPKCLNNGAVFFQAHSKQSEDKMTLVLDSEQLDLNIRVIGWVKNFRNQKEVKFIHINDGTDPRNLQLVVVEENLKNSDELDKILNSIHFNTSIEAKGKLVKSPHKHQNHELQVSELNILTECDPSEYPFKPKVKQTLESIRPYVHLRSHVDQFSSIMKFRSEIIFNIHKYFHEHEFTQIHTPVITSNNCEGGCETFEVTLNEQDHGLKNINNDSKYFFSKPVYLTASAQLHLEAMTTGLGNVYTLSPTFRAEKSMTRHHLAEFYMLEAEMIGMDSLDKILDFTEDFLKTISIKTYKSIREPELFKIFNRNKSSNTELEYIKNICSYMNDKKFIRITYKEAIDVLNRLLTKKKYAKMTKKSVEFGEDLNKEQEKLLVEYFQNVPVFVTKYPKNIKPFYMRQSKEDETLVDNFDLLVPNVGEIIGGSLREYRLDFLKNAIVKQNLEPEVFNLYLETKRFGAMKLGGWGL</sequence>
<keyword evidence="12" id="KW-1133">Transmembrane helix</keyword>
<keyword evidence="4 14" id="KW-0436">Ligase</keyword>
<evidence type="ECO:0000256" key="1">
    <source>
        <dbReference type="ARBA" id="ARBA00008226"/>
    </source>
</evidence>
<evidence type="ECO:0000256" key="6">
    <source>
        <dbReference type="ARBA" id="ARBA00022741"/>
    </source>
</evidence>
<dbReference type="SUPFAM" id="SSF57783">
    <property type="entry name" value="Zinc beta-ribbon"/>
    <property type="match status" value="2"/>
</dbReference>
<dbReference type="GO" id="GO:0005744">
    <property type="term" value="C:TIM23 mitochondrial import inner membrane translocase complex"/>
    <property type="evidence" value="ECO:0007669"/>
    <property type="project" value="InterPro"/>
</dbReference>
<dbReference type="CDD" id="cd10508">
    <property type="entry name" value="Zn-ribbon_RPB9"/>
    <property type="match status" value="1"/>
</dbReference>
<dbReference type="GO" id="GO:0030150">
    <property type="term" value="P:protein import into mitochondrial matrix"/>
    <property type="evidence" value="ECO:0007669"/>
    <property type="project" value="InterPro"/>
</dbReference>
<dbReference type="InterPro" id="IPR034012">
    <property type="entry name" value="Zn_ribbon_RPB9_C"/>
</dbReference>
<dbReference type="InterPro" id="IPR004364">
    <property type="entry name" value="Aa-tRNA-synt_II"/>
</dbReference>
<name>A0A3M7PXJ4_BRAPC</name>
<dbReference type="InterPro" id="IPR038552">
    <property type="entry name" value="Tim21_IMS_sf"/>
</dbReference>
<reference evidence="14 15" key="1">
    <citation type="journal article" date="2018" name="Sci. Rep.">
        <title>Genomic signatures of local adaptation to the degree of environmental predictability in rotifers.</title>
        <authorList>
            <person name="Franch-Gras L."/>
            <person name="Hahn C."/>
            <person name="Garcia-Roger E.M."/>
            <person name="Carmona M.J."/>
            <person name="Serra M."/>
            <person name="Gomez A."/>
        </authorList>
    </citation>
    <scope>NUCLEOTIDE SEQUENCE [LARGE SCALE GENOMIC DNA]</scope>
    <source>
        <strain evidence="14">HYR1</strain>
    </source>
</reference>
<dbReference type="AlphaFoldDB" id="A0A3M7PXJ4"/>
<keyword evidence="11" id="KW-0804">Transcription</keyword>
<keyword evidence="6" id="KW-0547">Nucleotide-binding</keyword>
<evidence type="ECO:0000256" key="11">
    <source>
        <dbReference type="ARBA" id="ARBA00023163"/>
    </source>
</evidence>
<keyword evidence="8" id="KW-0067">ATP-binding</keyword>
<keyword evidence="5" id="KW-0479">Metal-binding</keyword>
<gene>
    <name evidence="14" type="ORF">BpHYR1_019363</name>
</gene>
<evidence type="ECO:0000256" key="2">
    <source>
        <dbReference type="ARBA" id="ARBA00008925"/>
    </source>
</evidence>
<dbReference type="SMART" id="SM00661">
    <property type="entry name" value="RPOL9"/>
    <property type="match status" value="1"/>
</dbReference>
<evidence type="ECO:0000259" key="13">
    <source>
        <dbReference type="PROSITE" id="PS50862"/>
    </source>
</evidence>
<feature type="transmembrane region" description="Helical" evidence="12">
    <location>
        <begin position="87"/>
        <end position="108"/>
    </location>
</feature>
<dbReference type="Pfam" id="PF08294">
    <property type="entry name" value="TIM21"/>
    <property type="match status" value="1"/>
</dbReference>
<comment type="similarity">
    <text evidence="2">Belongs to the archaeal RpoM/eukaryotic RPA12/RPB9/RPC11 RNA polymerase family.</text>
</comment>
<dbReference type="PANTHER" id="PTHR22594">
    <property type="entry name" value="ASPARTYL/LYSYL-TRNA SYNTHETASE"/>
    <property type="match status" value="1"/>
</dbReference>
<accession>A0A3M7PXJ4</accession>
<evidence type="ECO:0000256" key="12">
    <source>
        <dbReference type="SAM" id="Phobius"/>
    </source>
</evidence>
<dbReference type="SUPFAM" id="SSF50249">
    <property type="entry name" value="Nucleic acid-binding proteins"/>
    <property type="match status" value="1"/>
</dbReference>
<evidence type="ECO:0000256" key="5">
    <source>
        <dbReference type="ARBA" id="ARBA00022723"/>
    </source>
</evidence>
<dbReference type="InterPro" id="IPR001529">
    <property type="entry name" value="Zn_ribbon_RPB9"/>
</dbReference>
<dbReference type="InterPro" id="IPR004365">
    <property type="entry name" value="NA-bd_OB_tRNA"/>
</dbReference>
<dbReference type="InterPro" id="IPR012340">
    <property type="entry name" value="NA-bd_OB-fold"/>
</dbReference>